<dbReference type="GO" id="GO:0005829">
    <property type="term" value="C:cytosol"/>
    <property type="evidence" value="ECO:0007669"/>
    <property type="project" value="TreeGrafter"/>
</dbReference>
<dbReference type="InterPro" id="IPR009081">
    <property type="entry name" value="PP-bd_ACP"/>
</dbReference>
<evidence type="ECO:0000259" key="11">
    <source>
        <dbReference type="PROSITE" id="PS50883"/>
    </source>
</evidence>
<keyword evidence="5 7" id="KW-0443">Lipid metabolism</keyword>
<accession>A0A0A0IBI4</accession>
<evidence type="ECO:0000256" key="5">
    <source>
        <dbReference type="ARBA" id="ARBA00023098"/>
    </source>
</evidence>
<comment type="pathway">
    <text evidence="7 9">Lipid metabolism; fatty acid biosynthesis.</text>
</comment>
<dbReference type="InterPro" id="IPR036736">
    <property type="entry name" value="ACP-like_sf"/>
</dbReference>
<evidence type="ECO:0000259" key="10">
    <source>
        <dbReference type="PROSITE" id="PS50075"/>
    </source>
</evidence>
<dbReference type="RefSeq" id="WP_039254199.1">
    <property type="nucleotide sequence ID" value="NZ_JENJ01000016.1"/>
</dbReference>
<dbReference type="InterPro" id="IPR001633">
    <property type="entry name" value="EAL_dom"/>
</dbReference>
<evidence type="ECO:0000256" key="9">
    <source>
        <dbReference type="RuleBase" id="RU003545"/>
    </source>
</evidence>
<comment type="function">
    <text evidence="7 9">Carrier of the growing fatty acid chain in fatty acid biosynthesis.</text>
</comment>
<dbReference type="PANTHER" id="PTHR20863:SF76">
    <property type="entry name" value="CARRIER DOMAIN-CONTAINING PROTEIN"/>
    <property type="match status" value="1"/>
</dbReference>
<keyword evidence="2 7" id="KW-0444">Lipid biosynthesis</keyword>
<keyword evidence="4 7" id="KW-0276">Fatty acid metabolism</keyword>
<dbReference type="Gene3D" id="1.10.1200.10">
    <property type="entry name" value="ACP-like"/>
    <property type="match status" value="1"/>
</dbReference>
<dbReference type="HAMAP" id="MF_01217">
    <property type="entry name" value="Acyl_carrier"/>
    <property type="match status" value="1"/>
</dbReference>
<evidence type="ECO:0000256" key="7">
    <source>
        <dbReference type="HAMAP-Rule" id="MF_01217"/>
    </source>
</evidence>
<organism evidence="12 13">
    <name type="scientific">Clostridium novyi A str. 4552</name>
    <dbReference type="NCBI Taxonomy" id="1444289"/>
    <lineage>
        <taxon>Bacteria</taxon>
        <taxon>Bacillati</taxon>
        <taxon>Bacillota</taxon>
        <taxon>Clostridia</taxon>
        <taxon>Eubacteriales</taxon>
        <taxon>Clostridiaceae</taxon>
        <taxon>Clostridium</taxon>
    </lineage>
</organism>
<dbReference type="PROSITE" id="PS50883">
    <property type="entry name" value="EAL"/>
    <property type="match status" value="1"/>
</dbReference>
<evidence type="ECO:0000256" key="4">
    <source>
        <dbReference type="ARBA" id="ARBA00022832"/>
    </source>
</evidence>
<evidence type="ECO:0000313" key="12">
    <source>
        <dbReference type="EMBL" id="KGM96970.1"/>
    </source>
</evidence>
<dbReference type="AlphaFoldDB" id="A0A0A0IBI4"/>
<proteinExistence type="inferred from homology"/>
<comment type="PTM">
    <text evidence="7">4'-phosphopantetheine is transferred from CoA to a specific serine of apo-ACP by AcpS. This modification is essential for activity because fatty acids are bound in thioester linkage to the sulfhydryl of the prosthetic group.</text>
</comment>
<dbReference type="PROSITE" id="PS50075">
    <property type="entry name" value="CARRIER"/>
    <property type="match status" value="1"/>
</dbReference>
<keyword evidence="1 7" id="KW-0596">Phosphopantetheine</keyword>
<dbReference type="NCBIfam" id="NF002150">
    <property type="entry name" value="PRK00982.1-4"/>
    <property type="match status" value="1"/>
</dbReference>
<evidence type="ECO:0000313" key="13">
    <source>
        <dbReference type="Proteomes" id="UP000030012"/>
    </source>
</evidence>
<sequence length="76" mass="8836">MTLDRVKKVMADHLEISEDEIKLESDFQDDLGVDSLDIFEIVMEIEDEFDLEIPNEDIENVKTVGDLVKYIDSRCE</sequence>
<dbReference type="OrthoDB" id="9804551at2"/>
<dbReference type="SUPFAM" id="SSF47336">
    <property type="entry name" value="ACP-like"/>
    <property type="match status" value="1"/>
</dbReference>
<dbReference type="NCBIfam" id="TIGR00517">
    <property type="entry name" value="acyl_carrier"/>
    <property type="match status" value="1"/>
</dbReference>
<name>A0A0A0IBI4_CLONO</name>
<evidence type="ECO:0000256" key="3">
    <source>
        <dbReference type="ARBA" id="ARBA00022553"/>
    </source>
</evidence>
<protein>
    <recommendedName>
        <fullName evidence="7 8">Acyl carrier protein</fullName>
        <shortName evidence="7">ACP</shortName>
    </recommendedName>
</protein>
<dbReference type="GO" id="GO:0016020">
    <property type="term" value="C:membrane"/>
    <property type="evidence" value="ECO:0007669"/>
    <property type="project" value="GOC"/>
</dbReference>
<dbReference type="InterPro" id="IPR003231">
    <property type="entry name" value="ACP"/>
</dbReference>
<evidence type="ECO:0000256" key="6">
    <source>
        <dbReference type="ARBA" id="ARBA00023160"/>
    </source>
</evidence>
<evidence type="ECO:0000256" key="1">
    <source>
        <dbReference type="ARBA" id="ARBA00022450"/>
    </source>
</evidence>
<dbReference type="GO" id="GO:0000035">
    <property type="term" value="F:acyl binding"/>
    <property type="evidence" value="ECO:0007669"/>
    <property type="project" value="TreeGrafter"/>
</dbReference>
<feature type="modified residue" description="O-(pantetheine 4'-phosphoryl)serine" evidence="7">
    <location>
        <position position="35"/>
    </location>
</feature>
<dbReference type="NCBIfam" id="NF002148">
    <property type="entry name" value="PRK00982.1-2"/>
    <property type="match status" value="1"/>
</dbReference>
<dbReference type="PANTHER" id="PTHR20863">
    <property type="entry name" value="ACYL CARRIER PROTEIN"/>
    <property type="match status" value="1"/>
</dbReference>
<evidence type="ECO:0000256" key="2">
    <source>
        <dbReference type="ARBA" id="ARBA00022516"/>
    </source>
</evidence>
<comment type="similarity">
    <text evidence="7">Belongs to the acyl carrier protein (ACP) family.</text>
</comment>
<dbReference type="Pfam" id="PF00550">
    <property type="entry name" value="PP-binding"/>
    <property type="match status" value="1"/>
</dbReference>
<evidence type="ECO:0000256" key="8">
    <source>
        <dbReference type="NCBIfam" id="TIGR00517"/>
    </source>
</evidence>
<reference evidence="12 13" key="1">
    <citation type="submission" date="2014-01" db="EMBL/GenBank/DDBJ databases">
        <title>Plasmidome dynamics in the species complex Clostridium novyi sensu lato converts strains of independent lineages into distinctly different pathogens.</title>
        <authorList>
            <person name="Skarin H."/>
            <person name="Segerman B."/>
        </authorList>
    </citation>
    <scope>NUCLEOTIDE SEQUENCE [LARGE SCALE GENOMIC DNA]</scope>
    <source>
        <strain evidence="12 13">4552</strain>
    </source>
</reference>
<dbReference type="GO" id="GO:0000036">
    <property type="term" value="F:acyl carrier activity"/>
    <property type="evidence" value="ECO:0007669"/>
    <property type="project" value="UniProtKB-UniRule"/>
</dbReference>
<keyword evidence="6 7" id="KW-0275">Fatty acid biosynthesis</keyword>
<comment type="subcellular location">
    <subcellularLocation>
        <location evidence="7">Cytoplasm</location>
    </subcellularLocation>
</comment>
<comment type="caution">
    <text evidence="12">The sequence shown here is derived from an EMBL/GenBank/DDBJ whole genome shotgun (WGS) entry which is preliminary data.</text>
</comment>
<comment type="PTM">
    <text evidence="9">4'-phosphopantetheine is transferred from CoA to a specific serine of apo-ACP by acpS.</text>
</comment>
<dbReference type="GO" id="GO:0009245">
    <property type="term" value="P:lipid A biosynthetic process"/>
    <property type="evidence" value="ECO:0007669"/>
    <property type="project" value="TreeGrafter"/>
</dbReference>
<dbReference type="EMBL" id="JENJ01000016">
    <property type="protein sequence ID" value="KGM96970.1"/>
    <property type="molecule type" value="Genomic_DNA"/>
</dbReference>
<feature type="domain" description="EAL" evidence="11">
    <location>
        <begin position="1"/>
        <end position="76"/>
    </location>
</feature>
<gene>
    <name evidence="7" type="primary">acpP</name>
    <name evidence="12" type="ORF">Z968_05160</name>
</gene>
<keyword evidence="3 7" id="KW-0597">Phosphoprotein</keyword>
<keyword evidence="7" id="KW-0963">Cytoplasm</keyword>
<dbReference type="UniPathway" id="UPA00094"/>
<feature type="domain" description="Carrier" evidence="10">
    <location>
        <begin position="1"/>
        <end position="75"/>
    </location>
</feature>
<dbReference type="Proteomes" id="UP000030012">
    <property type="component" value="Unassembled WGS sequence"/>
</dbReference>